<name>A0A9X7B064_BACTU</name>
<dbReference type="AlphaFoldDB" id="A0A9X7B064"/>
<evidence type="ECO:0000313" key="2">
    <source>
        <dbReference type="Proteomes" id="UP000225910"/>
    </source>
</evidence>
<accession>A0A9X7B064</accession>
<sequence>MPIEEECRLMTDLQLENYTMLAQQRKYMKNERRNLYIALEELDMLWDEDEVVQVKEAWNNNESVFTIGEKMQRDPDEVALLIMDLARKGAIGKRALGLGA</sequence>
<comment type="caution">
    <text evidence="1">The sequence shown here is derived from an EMBL/GenBank/DDBJ whole genome shotgun (WGS) entry which is preliminary data.</text>
</comment>
<protein>
    <submittedName>
        <fullName evidence="1">Helix-turn-helix domain containing protein</fullName>
    </submittedName>
</protein>
<organism evidence="1 2">
    <name type="scientific">Bacillus thuringiensis</name>
    <dbReference type="NCBI Taxonomy" id="1428"/>
    <lineage>
        <taxon>Bacteria</taxon>
        <taxon>Bacillati</taxon>
        <taxon>Bacillota</taxon>
        <taxon>Bacilli</taxon>
        <taxon>Bacillales</taxon>
        <taxon>Bacillaceae</taxon>
        <taxon>Bacillus</taxon>
        <taxon>Bacillus cereus group</taxon>
    </lineage>
</organism>
<gene>
    <name evidence="1" type="ORF">COK81_13550</name>
</gene>
<dbReference type="EMBL" id="NVCU01000099">
    <property type="protein sequence ID" value="PFT93501.1"/>
    <property type="molecule type" value="Genomic_DNA"/>
</dbReference>
<reference evidence="1 2" key="1">
    <citation type="submission" date="2017-09" db="EMBL/GenBank/DDBJ databases">
        <title>Large-scale bioinformatics analysis of Bacillus genomes uncovers conserved roles of natural products in bacterial physiology.</title>
        <authorList>
            <consortium name="Agbiome Team Llc"/>
            <person name="Bleich R.M."/>
            <person name="Grubbs K.J."/>
            <person name="Santa Maria K.C."/>
            <person name="Allen S.E."/>
            <person name="Farag S."/>
            <person name="Shank E.A."/>
            <person name="Bowers A."/>
        </authorList>
    </citation>
    <scope>NUCLEOTIDE SEQUENCE [LARGE SCALE GENOMIC DNA]</scope>
    <source>
        <strain evidence="1 2">AFS064137</strain>
    </source>
</reference>
<evidence type="ECO:0000313" key="1">
    <source>
        <dbReference type="EMBL" id="PFT93501.1"/>
    </source>
</evidence>
<dbReference type="Proteomes" id="UP000225910">
    <property type="component" value="Unassembled WGS sequence"/>
</dbReference>
<proteinExistence type="predicted"/>